<dbReference type="Proteomes" id="UP001501083">
    <property type="component" value="Unassembled WGS sequence"/>
</dbReference>
<feature type="chain" id="PRO_5046966217" description="Secreted protein" evidence="1">
    <location>
        <begin position="22"/>
        <end position="157"/>
    </location>
</feature>
<reference evidence="3" key="1">
    <citation type="journal article" date="2019" name="Int. J. Syst. Evol. Microbiol.">
        <title>The Global Catalogue of Microorganisms (GCM) 10K type strain sequencing project: providing services to taxonomists for standard genome sequencing and annotation.</title>
        <authorList>
            <consortium name="The Broad Institute Genomics Platform"/>
            <consortium name="The Broad Institute Genome Sequencing Center for Infectious Disease"/>
            <person name="Wu L."/>
            <person name="Ma J."/>
        </authorList>
    </citation>
    <scope>NUCLEOTIDE SEQUENCE [LARGE SCALE GENOMIC DNA]</scope>
    <source>
        <strain evidence="3">JCM 19212</strain>
    </source>
</reference>
<proteinExistence type="predicted"/>
<evidence type="ECO:0008006" key="4">
    <source>
        <dbReference type="Google" id="ProtNLM"/>
    </source>
</evidence>
<dbReference type="RefSeq" id="WP_158982488.1">
    <property type="nucleotide sequence ID" value="NZ_BAABKY010000001.1"/>
</dbReference>
<accession>A0ABP9L8Q7</accession>
<gene>
    <name evidence="2" type="ORF">GCM10025759_10360</name>
</gene>
<evidence type="ECO:0000313" key="2">
    <source>
        <dbReference type="EMBL" id="GAA5071367.1"/>
    </source>
</evidence>
<organism evidence="2 3">
    <name type="scientific">Lysobacter panacisoli</name>
    <dbReference type="NCBI Taxonomy" id="1255263"/>
    <lineage>
        <taxon>Bacteria</taxon>
        <taxon>Pseudomonadati</taxon>
        <taxon>Pseudomonadota</taxon>
        <taxon>Gammaproteobacteria</taxon>
        <taxon>Lysobacterales</taxon>
        <taxon>Lysobacteraceae</taxon>
        <taxon>Lysobacter</taxon>
    </lineage>
</organism>
<evidence type="ECO:0000256" key="1">
    <source>
        <dbReference type="SAM" id="SignalP"/>
    </source>
</evidence>
<sequence>MRSFAALLALALLLVASVAGAKPPYVPLEQRLTAEQLQATGLDTLSAEQLRLLNQLLSEDRENVAKAAVAEQAANDVGLREKRTPTQSVTANVQGEVKTLARGSTITLDNGQRWRVNEGSLYLRKGLTNPPVVIEPGFMGVWYLKLDGQSLKVQRVD</sequence>
<keyword evidence="3" id="KW-1185">Reference proteome</keyword>
<feature type="signal peptide" evidence="1">
    <location>
        <begin position="1"/>
        <end position="21"/>
    </location>
</feature>
<dbReference type="EMBL" id="BAABKY010000001">
    <property type="protein sequence ID" value="GAA5071367.1"/>
    <property type="molecule type" value="Genomic_DNA"/>
</dbReference>
<comment type="caution">
    <text evidence="2">The sequence shown here is derived from an EMBL/GenBank/DDBJ whole genome shotgun (WGS) entry which is preliminary data.</text>
</comment>
<name>A0ABP9L8Q7_9GAMM</name>
<keyword evidence="1" id="KW-0732">Signal</keyword>
<protein>
    <recommendedName>
        <fullName evidence="4">Secreted protein</fullName>
    </recommendedName>
</protein>
<evidence type="ECO:0000313" key="3">
    <source>
        <dbReference type="Proteomes" id="UP001501083"/>
    </source>
</evidence>